<comment type="similarity">
    <text evidence="1">Belongs to the HesA/MoeB/ThiF family.</text>
</comment>
<organism evidence="3 4">
    <name type="scientific">Alkanindiges hydrocarboniclasticus</name>
    <dbReference type="NCBI Taxonomy" id="1907941"/>
    <lineage>
        <taxon>Bacteria</taxon>
        <taxon>Pseudomonadati</taxon>
        <taxon>Pseudomonadota</taxon>
        <taxon>Gammaproteobacteria</taxon>
        <taxon>Moraxellales</taxon>
        <taxon>Moraxellaceae</taxon>
        <taxon>Alkanindiges</taxon>
    </lineage>
</organism>
<dbReference type="GO" id="GO:0004792">
    <property type="term" value="F:thiosulfate-cyanide sulfurtransferase activity"/>
    <property type="evidence" value="ECO:0007669"/>
    <property type="project" value="TreeGrafter"/>
</dbReference>
<dbReference type="GO" id="GO:0016779">
    <property type="term" value="F:nucleotidyltransferase activity"/>
    <property type="evidence" value="ECO:0007669"/>
    <property type="project" value="TreeGrafter"/>
</dbReference>
<dbReference type="GO" id="GO:0005829">
    <property type="term" value="C:cytosol"/>
    <property type="evidence" value="ECO:0007669"/>
    <property type="project" value="TreeGrafter"/>
</dbReference>
<dbReference type="Pfam" id="PF00899">
    <property type="entry name" value="ThiF"/>
    <property type="match status" value="1"/>
</dbReference>
<proteinExistence type="inferred from homology"/>
<dbReference type="CDD" id="cd00757">
    <property type="entry name" value="ThiF_MoeB_HesA_family"/>
    <property type="match status" value="1"/>
</dbReference>
<dbReference type="Gene3D" id="3.40.50.720">
    <property type="entry name" value="NAD(P)-binding Rossmann-like Domain"/>
    <property type="match status" value="1"/>
</dbReference>
<dbReference type="GO" id="GO:0008146">
    <property type="term" value="F:sulfotransferase activity"/>
    <property type="evidence" value="ECO:0007669"/>
    <property type="project" value="TreeGrafter"/>
</dbReference>
<dbReference type="EMBL" id="MLCN01000001">
    <property type="protein sequence ID" value="ONG42255.1"/>
    <property type="molecule type" value="Genomic_DNA"/>
</dbReference>
<dbReference type="GO" id="GO:0008641">
    <property type="term" value="F:ubiquitin-like modifier activating enzyme activity"/>
    <property type="evidence" value="ECO:0007669"/>
    <property type="project" value="InterPro"/>
</dbReference>
<dbReference type="InterPro" id="IPR035985">
    <property type="entry name" value="Ubiquitin-activating_enz"/>
</dbReference>
<reference evidence="3 4" key="1">
    <citation type="submission" date="2016-10" db="EMBL/GenBank/DDBJ databases">
        <title>Draft Genome sequence of Alkanindiges sp. strain H1.</title>
        <authorList>
            <person name="Subhash Y."/>
            <person name="Lee S."/>
        </authorList>
    </citation>
    <scope>NUCLEOTIDE SEQUENCE [LARGE SCALE GENOMIC DNA]</scope>
    <source>
        <strain evidence="3 4">H1</strain>
    </source>
</reference>
<evidence type="ECO:0000313" key="3">
    <source>
        <dbReference type="EMBL" id="ONG42255.1"/>
    </source>
</evidence>
<evidence type="ECO:0000256" key="1">
    <source>
        <dbReference type="ARBA" id="ARBA00009919"/>
    </source>
</evidence>
<dbReference type="InterPro" id="IPR000594">
    <property type="entry name" value="ThiF_NAD_FAD-bd"/>
</dbReference>
<dbReference type="PANTHER" id="PTHR10953">
    <property type="entry name" value="UBIQUITIN-ACTIVATING ENZYME E1"/>
    <property type="match status" value="1"/>
</dbReference>
<evidence type="ECO:0000313" key="4">
    <source>
        <dbReference type="Proteomes" id="UP000192132"/>
    </source>
</evidence>
<dbReference type="FunFam" id="3.40.50.720:FF:000080">
    <property type="entry name" value="Thiazole biosynthesis adenylyltransferase ThiF"/>
    <property type="match status" value="1"/>
</dbReference>
<accession>A0A1S8CZL9</accession>
<protein>
    <submittedName>
        <fullName evidence="3">Molybdopterin biosynthesis protein</fullName>
    </submittedName>
</protein>
<name>A0A1S8CZL9_9GAMM</name>
<dbReference type="AlphaFoldDB" id="A0A1S8CZL9"/>
<keyword evidence="4" id="KW-1185">Reference proteome</keyword>
<comment type="caution">
    <text evidence="3">The sequence shown here is derived from an EMBL/GenBank/DDBJ whole genome shotgun (WGS) entry which is preliminary data.</text>
</comment>
<dbReference type="InterPro" id="IPR045886">
    <property type="entry name" value="ThiF/MoeB/HesA"/>
</dbReference>
<dbReference type="SUPFAM" id="SSF69572">
    <property type="entry name" value="Activating enzymes of the ubiquitin-like proteins"/>
    <property type="match status" value="1"/>
</dbReference>
<sequence>MLPKSQLTNSELLRYSRQILLPEWDMDAQLKLANARVLMIGAGGLGNPAAQILVRAGLGFLRLVDFDSIEESNLQRQFLFQSSDVGLPKVEVAVRELQKINPWTTLEAVDLKIDVDHLPELLADIDLVLDGSDNFATRDMINQACVQANVPLLSAAAIGLEGQIAFFQPEQGCYRCLFGNGLNDDTRQCAESGVLASTTAVIASLQAHHALLYLGLGQAPLANRLLVWNGITMQQRVLKFAKDHSCPICSRPVS</sequence>
<gene>
    <name evidence="3" type="ORF">BKE30_00115</name>
</gene>
<evidence type="ECO:0000259" key="2">
    <source>
        <dbReference type="Pfam" id="PF00899"/>
    </source>
</evidence>
<dbReference type="Proteomes" id="UP000192132">
    <property type="component" value="Unassembled WGS sequence"/>
</dbReference>
<dbReference type="STRING" id="1907941.BKE30_00115"/>
<feature type="domain" description="THIF-type NAD/FAD binding fold" evidence="2">
    <location>
        <begin position="15"/>
        <end position="247"/>
    </location>
</feature>
<dbReference type="PANTHER" id="PTHR10953:SF240">
    <property type="entry name" value="SULFUR CARRIER PROTEIN THIS ADENYLYLTRANSFERASE"/>
    <property type="match status" value="1"/>
</dbReference>